<dbReference type="Proteomes" id="UP000557717">
    <property type="component" value="Unassembled WGS sequence"/>
</dbReference>
<dbReference type="PANTHER" id="PTHR23150">
    <property type="entry name" value="SULFATASE MODIFYING FACTOR 1, 2"/>
    <property type="match status" value="1"/>
</dbReference>
<protein>
    <recommendedName>
        <fullName evidence="2">Sulfatase-modifying factor enzyme-like domain-containing protein</fullName>
    </recommendedName>
</protein>
<dbReference type="GO" id="GO:0120147">
    <property type="term" value="F:formylglycine-generating oxidase activity"/>
    <property type="evidence" value="ECO:0007669"/>
    <property type="project" value="TreeGrafter"/>
</dbReference>
<name>A0A840UZV9_9BACT</name>
<gene>
    <name evidence="3" type="ORF">HNR46_001886</name>
</gene>
<dbReference type="Pfam" id="PF03781">
    <property type="entry name" value="FGE-sulfatase"/>
    <property type="match status" value="1"/>
</dbReference>
<sequence>MENRQLGDYRLLQSLASDASQTTWLAEQTSVSRKTLIVELHDLSLRLAFLEQVRAKAAVDHPLIASVFEAVSDDTQCFAALEFLTGASLAEHLRDRIKLPPVRLAHALRRTAEAMQQLSRTATEPLTPAAIHIDGIGSVRLENLACAGLPAADREMTDILHLGEALPTIVPENQPGAGRLLTLLAWMRGEGLSQPLDWSQVQNYAIEIENQLLASPSVVAPPVRSRTHATPWLIGIALAALLGLGGLALSRRQPTTARSPQTPSEPPVPGPVAVPAGDYLTPDGDPVSLPAYRLGACEVTIGEYLEFLDVLEALPPADRQVFDPKDQPSHKRDHLPKDWEAMLAAARGHGFWEGRSMSLNCPVVNVDGWDAAAYARWAGGRLPSQQEWFAAVESPSTLLPAPWGPVTDPQPRDLTPNGLHGMAGSVREWTREPGINPANPAAPAQPIIIGASFLRPSSGAWTRQWVADLDLHADDLGFRIVLSADTP</sequence>
<evidence type="ECO:0000256" key="1">
    <source>
        <dbReference type="SAM" id="MobiDB-lite"/>
    </source>
</evidence>
<dbReference type="SUPFAM" id="SSF56112">
    <property type="entry name" value="Protein kinase-like (PK-like)"/>
    <property type="match status" value="1"/>
</dbReference>
<dbReference type="InterPro" id="IPR016187">
    <property type="entry name" value="CTDL_fold"/>
</dbReference>
<dbReference type="EMBL" id="JACHFD010000008">
    <property type="protein sequence ID" value="MBB5351647.1"/>
    <property type="molecule type" value="Genomic_DNA"/>
</dbReference>
<comment type="caution">
    <text evidence="3">The sequence shown here is derived from an EMBL/GenBank/DDBJ whole genome shotgun (WGS) entry which is preliminary data.</text>
</comment>
<dbReference type="RefSeq" id="WP_184018003.1">
    <property type="nucleotide sequence ID" value="NZ_JACHFD010000008.1"/>
</dbReference>
<dbReference type="InterPro" id="IPR051043">
    <property type="entry name" value="Sulfatase_Mod_Factor_Kinase"/>
</dbReference>
<dbReference type="Gene3D" id="1.10.510.10">
    <property type="entry name" value="Transferase(Phosphotransferase) domain 1"/>
    <property type="match status" value="1"/>
</dbReference>
<dbReference type="PANTHER" id="PTHR23150:SF19">
    <property type="entry name" value="FORMYLGLYCINE-GENERATING ENZYME"/>
    <property type="match status" value="1"/>
</dbReference>
<dbReference type="AlphaFoldDB" id="A0A840UZV9"/>
<feature type="compositionally biased region" description="Pro residues" evidence="1">
    <location>
        <begin position="263"/>
        <end position="272"/>
    </location>
</feature>
<organism evidence="3 4">
    <name type="scientific">Haloferula luteola</name>
    <dbReference type="NCBI Taxonomy" id="595692"/>
    <lineage>
        <taxon>Bacteria</taxon>
        <taxon>Pseudomonadati</taxon>
        <taxon>Verrucomicrobiota</taxon>
        <taxon>Verrucomicrobiia</taxon>
        <taxon>Verrucomicrobiales</taxon>
        <taxon>Verrucomicrobiaceae</taxon>
        <taxon>Haloferula</taxon>
    </lineage>
</organism>
<proteinExistence type="predicted"/>
<feature type="domain" description="Sulfatase-modifying factor enzyme-like" evidence="2">
    <location>
        <begin position="288"/>
        <end position="404"/>
    </location>
</feature>
<dbReference type="InterPro" id="IPR005532">
    <property type="entry name" value="SUMF_dom"/>
</dbReference>
<accession>A0A840UZV9</accession>
<evidence type="ECO:0000259" key="2">
    <source>
        <dbReference type="Pfam" id="PF03781"/>
    </source>
</evidence>
<evidence type="ECO:0000313" key="4">
    <source>
        <dbReference type="Proteomes" id="UP000557717"/>
    </source>
</evidence>
<dbReference type="Gene3D" id="3.30.200.20">
    <property type="entry name" value="Phosphorylase Kinase, domain 1"/>
    <property type="match status" value="1"/>
</dbReference>
<reference evidence="3 4" key="1">
    <citation type="submission" date="2020-08" db="EMBL/GenBank/DDBJ databases">
        <title>Genomic Encyclopedia of Type Strains, Phase IV (KMG-IV): sequencing the most valuable type-strain genomes for metagenomic binning, comparative biology and taxonomic classification.</title>
        <authorList>
            <person name="Goeker M."/>
        </authorList>
    </citation>
    <scope>NUCLEOTIDE SEQUENCE [LARGE SCALE GENOMIC DNA]</scope>
    <source>
        <strain evidence="3 4">YC6886</strain>
    </source>
</reference>
<evidence type="ECO:0000313" key="3">
    <source>
        <dbReference type="EMBL" id="MBB5351647.1"/>
    </source>
</evidence>
<dbReference type="Gene3D" id="3.90.1580.10">
    <property type="entry name" value="paralog of FGE (formylglycine-generating enzyme)"/>
    <property type="match status" value="1"/>
</dbReference>
<dbReference type="SUPFAM" id="SSF56436">
    <property type="entry name" value="C-type lectin-like"/>
    <property type="match status" value="1"/>
</dbReference>
<keyword evidence="4" id="KW-1185">Reference proteome</keyword>
<dbReference type="InterPro" id="IPR011009">
    <property type="entry name" value="Kinase-like_dom_sf"/>
</dbReference>
<feature type="compositionally biased region" description="Polar residues" evidence="1">
    <location>
        <begin position="252"/>
        <end position="262"/>
    </location>
</feature>
<dbReference type="InterPro" id="IPR042095">
    <property type="entry name" value="SUMF_sf"/>
</dbReference>
<feature type="region of interest" description="Disordered" evidence="1">
    <location>
        <begin position="252"/>
        <end position="275"/>
    </location>
</feature>